<gene>
    <name evidence="3" type="ORF">E4T65_26640</name>
</gene>
<comment type="caution">
    <text evidence="3">The sequence shown here is derived from an EMBL/GenBank/DDBJ whole genome shotgun (WGS) entry which is preliminary data.</text>
</comment>
<reference evidence="3 4" key="1">
    <citation type="submission" date="2019-03" db="EMBL/GenBank/DDBJ databases">
        <title>Biocontrol and xenobiotic degradation properties of endophytic Pseudomonas fluorescens strain BRZ63.</title>
        <authorList>
            <person name="Chlebek D.A."/>
            <person name="Pinski A."/>
            <person name="Zur J.P."/>
            <person name="Michalska J."/>
            <person name="Hupert-Kocurek K.T."/>
        </authorList>
    </citation>
    <scope>NUCLEOTIDE SEQUENCE [LARGE SCALE GENOMIC DNA]</scope>
    <source>
        <strain evidence="3 4">BRZ63</strain>
    </source>
</reference>
<dbReference type="AlphaFoldDB" id="A0A4Y9T7T0"/>
<evidence type="ECO:0000313" key="3">
    <source>
        <dbReference type="EMBL" id="TFW40334.1"/>
    </source>
</evidence>
<dbReference type="EMBL" id="SPVI01000023">
    <property type="protein sequence ID" value="TFW40334.1"/>
    <property type="molecule type" value="Genomic_DNA"/>
</dbReference>
<evidence type="ECO:0000256" key="1">
    <source>
        <dbReference type="SAM" id="Coils"/>
    </source>
</evidence>
<keyword evidence="1" id="KW-0175">Coiled coil</keyword>
<keyword evidence="2" id="KW-0812">Transmembrane</keyword>
<organism evidence="3 4">
    <name type="scientific">Pseudomonas fluorescens</name>
    <dbReference type="NCBI Taxonomy" id="294"/>
    <lineage>
        <taxon>Bacteria</taxon>
        <taxon>Pseudomonadati</taxon>
        <taxon>Pseudomonadota</taxon>
        <taxon>Gammaproteobacteria</taxon>
        <taxon>Pseudomonadales</taxon>
        <taxon>Pseudomonadaceae</taxon>
        <taxon>Pseudomonas</taxon>
    </lineage>
</organism>
<feature type="transmembrane region" description="Helical" evidence="2">
    <location>
        <begin position="72"/>
        <end position="91"/>
    </location>
</feature>
<dbReference type="Proteomes" id="UP000297322">
    <property type="component" value="Unassembled WGS sequence"/>
</dbReference>
<proteinExistence type="predicted"/>
<name>A0A4Y9T7T0_PSEFL</name>
<evidence type="ECO:0000313" key="4">
    <source>
        <dbReference type="Proteomes" id="UP000297322"/>
    </source>
</evidence>
<accession>A0A4Y9T7T0</accession>
<keyword evidence="2" id="KW-1133">Transmembrane helix</keyword>
<evidence type="ECO:0000256" key="2">
    <source>
        <dbReference type="SAM" id="Phobius"/>
    </source>
</evidence>
<protein>
    <submittedName>
        <fullName evidence="3">Uncharacterized protein</fullName>
    </submittedName>
</protein>
<sequence>MSTDTSASDALAQALKACREQTQDAEQRIQEALERVRQLEANQAAQISHLKYELSKEILEQANAPITRATQALTFIISVVVVGGSALTYFISSNLQTTFESQMKQRVESWLSLENESSVASKTLDTYRTRALLDSYMIQLARRKARGESMVNLDFRKGDENRLLSIIESKDSDSSDFLDALKLLSVARGGWAFGARNDSISVRLRALFQDVDFDNNRKLYILEIMDRDEGLMPVAVSILKRADSPKPFRFQAFKMLQNERLDSEGGALAHQYALERLDATQDPDSTAEVAQYLAKIDPFNPALTTFVQQLQKQPRATRIILHTSLAAGWISLLPHPSFQSMADLDPANPPADRAKLRRMIAESLSLAMADGLGLGVIDNIAGKPGLSMQFTHTSGTINHVDFPLDRLFEDSQLLSALFALEQPKNLVAFARFFNTVHQDEVVTSLRLEVPAEAFEPAQRQHLGEQVEAQLKVSPQGSAYYRWTDKNGDVHQEPLLRFFHPNGIKVMFERDYLIFKAPYDTWMF</sequence>
<dbReference type="RefSeq" id="WP_135196962.1">
    <property type="nucleotide sequence ID" value="NZ_SPVI01000023.1"/>
</dbReference>
<keyword evidence="2" id="KW-0472">Membrane</keyword>
<feature type="coiled-coil region" evidence="1">
    <location>
        <begin position="8"/>
        <end position="42"/>
    </location>
</feature>